<sequence>MSASMAQNDEELRKRKRAAVRTALVLAGLALAIYVAFFLSMGLD</sequence>
<reference evidence="3" key="1">
    <citation type="submission" date="2016-10" db="EMBL/GenBank/DDBJ databases">
        <authorList>
            <person name="Varghese N."/>
        </authorList>
    </citation>
    <scope>NUCLEOTIDE SEQUENCE [LARGE SCALE GENOMIC DNA]</scope>
    <source>
        <strain evidence="3">HL 19</strain>
    </source>
</reference>
<dbReference type="EMBL" id="FMUN01000004">
    <property type="protein sequence ID" value="SCY25974.1"/>
    <property type="molecule type" value="Genomic_DNA"/>
</dbReference>
<dbReference type="AlphaFoldDB" id="A0A1G5EG72"/>
<protein>
    <submittedName>
        <fullName evidence="2">Uncharacterized protein</fullName>
    </submittedName>
</protein>
<dbReference type="Proteomes" id="UP000183104">
    <property type="component" value="Unassembled WGS sequence"/>
</dbReference>
<accession>A0A1G5EG72</accession>
<keyword evidence="1" id="KW-0812">Transmembrane</keyword>
<keyword evidence="3" id="KW-1185">Reference proteome</keyword>
<evidence type="ECO:0000313" key="2">
    <source>
        <dbReference type="EMBL" id="SCY25974.1"/>
    </source>
</evidence>
<feature type="transmembrane region" description="Helical" evidence="1">
    <location>
        <begin position="23"/>
        <end position="43"/>
    </location>
</feature>
<evidence type="ECO:0000313" key="3">
    <source>
        <dbReference type="Proteomes" id="UP000183104"/>
    </source>
</evidence>
<keyword evidence="1" id="KW-0472">Membrane</keyword>
<keyword evidence="1" id="KW-1133">Transmembrane helix</keyword>
<name>A0A1G5EG72_9GAMM</name>
<dbReference type="RefSeq" id="WP_269434434.1">
    <property type="nucleotide sequence ID" value="NZ_FMUN01000004.1"/>
</dbReference>
<organism evidence="2 3">
    <name type="scientific">Thiohalorhabdus denitrificans</name>
    <dbReference type="NCBI Taxonomy" id="381306"/>
    <lineage>
        <taxon>Bacteria</taxon>
        <taxon>Pseudomonadati</taxon>
        <taxon>Pseudomonadota</taxon>
        <taxon>Gammaproteobacteria</taxon>
        <taxon>Thiohalorhabdales</taxon>
        <taxon>Thiohalorhabdaceae</taxon>
        <taxon>Thiohalorhabdus</taxon>
    </lineage>
</organism>
<evidence type="ECO:0000256" key="1">
    <source>
        <dbReference type="SAM" id="Phobius"/>
    </source>
</evidence>
<proteinExistence type="predicted"/>
<gene>
    <name evidence="2" type="ORF">SAMN05661077_1618</name>
</gene>